<sequence length="268" mass="30824">MDLFVLKAFHHPKNSNIMVTTPGIFRGFQRSENTGTMALSFNAMPICCLHNFDEHFFIWTSACFPRFHDRTRGLINFKHVCSSARQTKKKTEREHLIPLCQYCPQGLLDKSAVAKTILRENVLPDRSTVVVNDFVEKVEHPLYLVGCEEAQQKVFRHEIKVVEDAILELKCTKEYCLSYGIYRYMFKNICPTLTLKAERRKLNELRSVGYPAAIKNQNASEERTRQEQKQQEKKATALTVVVVVAPRTTMTMPNTVNDYADKEIGTLS</sequence>
<dbReference type="Proteomes" id="UP000198287">
    <property type="component" value="Unassembled WGS sequence"/>
</dbReference>
<reference evidence="1 2" key="1">
    <citation type="submission" date="2015-12" db="EMBL/GenBank/DDBJ databases">
        <title>The genome of Folsomia candida.</title>
        <authorList>
            <person name="Faddeeva A."/>
            <person name="Derks M.F."/>
            <person name="Anvar Y."/>
            <person name="Smit S."/>
            <person name="Van Straalen N."/>
            <person name="Roelofs D."/>
        </authorList>
    </citation>
    <scope>NUCLEOTIDE SEQUENCE [LARGE SCALE GENOMIC DNA]</scope>
    <source>
        <strain evidence="1 2">VU population</strain>
        <tissue evidence="1">Whole body</tissue>
    </source>
</reference>
<organism evidence="1 2">
    <name type="scientific">Folsomia candida</name>
    <name type="common">Springtail</name>
    <dbReference type="NCBI Taxonomy" id="158441"/>
    <lineage>
        <taxon>Eukaryota</taxon>
        <taxon>Metazoa</taxon>
        <taxon>Ecdysozoa</taxon>
        <taxon>Arthropoda</taxon>
        <taxon>Hexapoda</taxon>
        <taxon>Collembola</taxon>
        <taxon>Entomobryomorpha</taxon>
        <taxon>Isotomoidea</taxon>
        <taxon>Isotomidae</taxon>
        <taxon>Proisotominae</taxon>
        <taxon>Folsomia</taxon>
    </lineage>
</organism>
<accession>A0A226DGL0</accession>
<dbReference type="AlphaFoldDB" id="A0A226DGL0"/>
<keyword evidence="2" id="KW-1185">Reference proteome</keyword>
<evidence type="ECO:0000313" key="1">
    <source>
        <dbReference type="EMBL" id="OXA43984.1"/>
    </source>
</evidence>
<evidence type="ECO:0000313" key="2">
    <source>
        <dbReference type="Proteomes" id="UP000198287"/>
    </source>
</evidence>
<comment type="caution">
    <text evidence="1">The sequence shown here is derived from an EMBL/GenBank/DDBJ whole genome shotgun (WGS) entry which is preliminary data.</text>
</comment>
<gene>
    <name evidence="1" type="ORF">Fcan01_21342</name>
</gene>
<protein>
    <submittedName>
        <fullName evidence="1">Uncharacterized protein</fullName>
    </submittedName>
</protein>
<name>A0A226DGL0_FOLCA</name>
<dbReference type="EMBL" id="LNIX01000020">
    <property type="protein sequence ID" value="OXA43984.1"/>
    <property type="molecule type" value="Genomic_DNA"/>
</dbReference>
<proteinExistence type="predicted"/>